<feature type="non-terminal residue" evidence="1">
    <location>
        <position position="47"/>
    </location>
</feature>
<proteinExistence type="predicted"/>
<dbReference type="EMBL" id="LXQA011181924">
    <property type="protein sequence ID" value="MCI88037.1"/>
    <property type="molecule type" value="Genomic_DNA"/>
</dbReference>
<evidence type="ECO:0000313" key="2">
    <source>
        <dbReference type="Proteomes" id="UP000265520"/>
    </source>
</evidence>
<comment type="caution">
    <text evidence="1">The sequence shown here is derived from an EMBL/GenBank/DDBJ whole genome shotgun (WGS) entry which is preliminary data.</text>
</comment>
<dbReference type="Proteomes" id="UP000265520">
    <property type="component" value="Unassembled WGS sequence"/>
</dbReference>
<name>A0A392VJE6_9FABA</name>
<protein>
    <submittedName>
        <fullName evidence="1">Uncharacterized protein</fullName>
    </submittedName>
</protein>
<evidence type="ECO:0000313" key="1">
    <source>
        <dbReference type="EMBL" id="MCI88037.1"/>
    </source>
</evidence>
<keyword evidence="2" id="KW-1185">Reference proteome</keyword>
<organism evidence="1 2">
    <name type="scientific">Trifolium medium</name>
    <dbReference type="NCBI Taxonomy" id="97028"/>
    <lineage>
        <taxon>Eukaryota</taxon>
        <taxon>Viridiplantae</taxon>
        <taxon>Streptophyta</taxon>
        <taxon>Embryophyta</taxon>
        <taxon>Tracheophyta</taxon>
        <taxon>Spermatophyta</taxon>
        <taxon>Magnoliopsida</taxon>
        <taxon>eudicotyledons</taxon>
        <taxon>Gunneridae</taxon>
        <taxon>Pentapetalae</taxon>
        <taxon>rosids</taxon>
        <taxon>fabids</taxon>
        <taxon>Fabales</taxon>
        <taxon>Fabaceae</taxon>
        <taxon>Papilionoideae</taxon>
        <taxon>50 kb inversion clade</taxon>
        <taxon>NPAAA clade</taxon>
        <taxon>Hologalegina</taxon>
        <taxon>IRL clade</taxon>
        <taxon>Trifolieae</taxon>
        <taxon>Trifolium</taxon>
    </lineage>
</organism>
<accession>A0A392VJE6</accession>
<dbReference type="AlphaFoldDB" id="A0A392VJE6"/>
<reference evidence="1 2" key="1">
    <citation type="journal article" date="2018" name="Front. Plant Sci.">
        <title>Red Clover (Trifolium pratense) and Zigzag Clover (T. medium) - A Picture of Genomic Similarities and Differences.</title>
        <authorList>
            <person name="Dluhosova J."/>
            <person name="Istvanek J."/>
            <person name="Nedelnik J."/>
            <person name="Repkova J."/>
        </authorList>
    </citation>
    <scope>NUCLEOTIDE SEQUENCE [LARGE SCALE GENOMIC DNA]</scope>
    <source>
        <strain evidence="2">cv. 10/8</strain>
        <tissue evidence="1">Leaf</tissue>
    </source>
</reference>
<sequence length="47" mass="5272">MTYATTSYSMHRPPHWLSPGDSSIQNYSLLRIRAILSASYSTPSGRI</sequence>